<evidence type="ECO:0000256" key="1">
    <source>
        <dbReference type="SAM" id="MobiDB-lite"/>
    </source>
</evidence>
<name>A0AAN7TYR2_9MYCE</name>
<dbReference type="EMBL" id="JAVFKY010000006">
    <property type="protein sequence ID" value="KAK5574830.1"/>
    <property type="molecule type" value="Genomic_DNA"/>
</dbReference>
<feature type="compositionally biased region" description="Low complexity" evidence="1">
    <location>
        <begin position="43"/>
        <end position="54"/>
    </location>
</feature>
<sequence>MNASFKFAQRTVNSSRKSGCFNFRATTTTTSSESFAQKFSKQSTSTSTSSSSSSIPSFGSYANFSSNVNTFGNKNSIINSAKTTSANGFPFLEVLCLIDAEEDDDR</sequence>
<dbReference type="AlphaFoldDB" id="A0AAN7TYR2"/>
<evidence type="ECO:0000313" key="2">
    <source>
        <dbReference type="EMBL" id="KAK5574830.1"/>
    </source>
</evidence>
<evidence type="ECO:0000313" key="3">
    <source>
        <dbReference type="Proteomes" id="UP001344447"/>
    </source>
</evidence>
<proteinExistence type="predicted"/>
<dbReference type="Proteomes" id="UP001344447">
    <property type="component" value="Unassembled WGS sequence"/>
</dbReference>
<reference evidence="2 3" key="1">
    <citation type="submission" date="2023-11" db="EMBL/GenBank/DDBJ databases">
        <title>Dfirmibasis_genome.</title>
        <authorList>
            <person name="Edelbroek B."/>
            <person name="Kjellin J."/>
            <person name="Jerlstrom-Hultqvist J."/>
            <person name="Soderbom F."/>
        </authorList>
    </citation>
    <scope>NUCLEOTIDE SEQUENCE [LARGE SCALE GENOMIC DNA]</scope>
    <source>
        <strain evidence="2 3">TNS-C-14</strain>
    </source>
</reference>
<protein>
    <submittedName>
        <fullName evidence="2">Uncharacterized protein</fullName>
    </submittedName>
</protein>
<feature type="region of interest" description="Disordered" evidence="1">
    <location>
        <begin position="28"/>
        <end position="56"/>
    </location>
</feature>
<keyword evidence="3" id="KW-1185">Reference proteome</keyword>
<feature type="compositionally biased region" description="Polar residues" evidence="1">
    <location>
        <begin position="33"/>
        <end position="42"/>
    </location>
</feature>
<organism evidence="2 3">
    <name type="scientific">Dictyostelium firmibasis</name>
    <dbReference type="NCBI Taxonomy" id="79012"/>
    <lineage>
        <taxon>Eukaryota</taxon>
        <taxon>Amoebozoa</taxon>
        <taxon>Evosea</taxon>
        <taxon>Eumycetozoa</taxon>
        <taxon>Dictyostelia</taxon>
        <taxon>Dictyosteliales</taxon>
        <taxon>Dictyosteliaceae</taxon>
        <taxon>Dictyostelium</taxon>
    </lineage>
</organism>
<gene>
    <name evidence="2" type="ORF">RB653_010084</name>
</gene>
<comment type="caution">
    <text evidence="2">The sequence shown here is derived from an EMBL/GenBank/DDBJ whole genome shotgun (WGS) entry which is preliminary data.</text>
</comment>
<accession>A0AAN7TYR2</accession>